<proteinExistence type="predicted"/>
<dbReference type="Proteomes" id="UP001501175">
    <property type="component" value="Unassembled WGS sequence"/>
</dbReference>
<feature type="region of interest" description="Disordered" evidence="1">
    <location>
        <begin position="304"/>
        <end position="324"/>
    </location>
</feature>
<accession>A0ABP8MAQ1</accession>
<evidence type="ECO:0000313" key="3">
    <source>
        <dbReference type="Proteomes" id="UP001501175"/>
    </source>
</evidence>
<gene>
    <name evidence="2" type="ORF">GCM10023189_01350</name>
</gene>
<keyword evidence="3" id="KW-1185">Reference proteome</keyword>
<dbReference type="EMBL" id="BAABHD010000002">
    <property type="protein sequence ID" value="GAA4446340.1"/>
    <property type="molecule type" value="Genomic_DNA"/>
</dbReference>
<evidence type="ECO:0008006" key="4">
    <source>
        <dbReference type="Google" id="ProtNLM"/>
    </source>
</evidence>
<protein>
    <recommendedName>
        <fullName evidence="4">Adhesin domain-containing protein</fullName>
    </recommendedName>
</protein>
<comment type="caution">
    <text evidence="2">The sequence shown here is derived from an EMBL/GenBank/DDBJ whole genome shotgun (WGS) entry which is preliminary data.</text>
</comment>
<name>A0ABP8MAQ1_9BACT</name>
<organism evidence="2 3">
    <name type="scientific">Nibrella saemangeumensis</name>
    <dbReference type="NCBI Taxonomy" id="1084526"/>
    <lineage>
        <taxon>Bacteria</taxon>
        <taxon>Pseudomonadati</taxon>
        <taxon>Bacteroidota</taxon>
        <taxon>Cytophagia</taxon>
        <taxon>Cytophagales</taxon>
        <taxon>Spirosomataceae</taxon>
        <taxon>Nibrella</taxon>
    </lineage>
</organism>
<evidence type="ECO:0000313" key="2">
    <source>
        <dbReference type="EMBL" id="GAA4446340.1"/>
    </source>
</evidence>
<reference evidence="3" key="1">
    <citation type="journal article" date="2019" name="Int. J. Syst. Evol. Microbiol.">
        <title>The Global Catalogue of Microorganisms (GCM) 10K type strain sequencing project: providing services to taxonomists for standard genome sequencing and annotation.</title>
        <authorList>
            <consortium name="The Broad Institute Genomics Platform"/>
            <consortium name="The Broad Institute Genome Sequencing Center for Infectious Disease"/>
            <person name="Wu L."/>
            <person name="Ma J."/>
        </authorList>
    </citation>
    <scope>NUCLEOTIDE SEQUENCE [LARGE SCALE GENOMIC DNA]</scope>
    <source>
        <strain evidence="3">JCM 17927</strain>
    </source>
</reference>
<evidence type="ECO:0000256" key="1">
    <source>
        <dbReference type="SAM" id="MobiDB-lite"/>
    </source>
</evidence>
<sequence length="345" mass="38496">MLVCLLPMQLMAAQTGLIEKRKTIIKIYDVNSKDNLVVDNQFGQVKVGLWDKNEIRVQITITANSSAESMIQRYLDAVEIEEKRSGDQISLRTIINKGSATTWRMGTWRNKDGQEESNSVRIDYDITMPKSNALNVKNRFGNTDIQAFRAPLTVHQRYGNFYATDLSGQQNDINVAYGKADIRKLENGKLVIAYSSLDLDQANVVWLSNKFGKLKIGEVGRIEGNIDYSGAKIGTVKQSCNINLDFSGGFKIEQLPKTVDDVKINANYSSVVLPASDNVNYDFDVTVTHGGFRYANDTKIKFKTQPNEDESRRGPVSTRQYSGQIGRGTGARVIVVSKFGDVSLR</sequence>